<evidence type="ECO:0000256" key="1">
    <source>
        <dbReference type="ARBA" id="ARBA00009836"/>
    </source>
</evidence>
<evidence type="ECO:0000313" key="7">
    <source>
        <dbReference type="Proteomes" id="UP000249547"/>
    </source>
</evidence>
<evidence type="ECO:0000256" key="3">
    <source>
        <dbReference type="ARBA" id="ARBA00023027"/>
    </source>
</evidence>
<name>A0A327QT29_9BACT</name>
<dbReference type="GO" id="GO:0003950">
    <property type="term" value="F:NAD+ poly-ADP-ribosyltransferase activity"/>
    <property type="evidence" value="ECO:0007669"/>
    <property type="project" value="InterPro"/>
</dbReference>
<evidence type="ECO:0000256" key="2">
    <source>
        <dbReference type="ARBA" id="ARBA00022679"/>
    </source>
</evidence>
<evidence type="ECO:0000313" key="6">
    <source>
        <dbReference type="EMBL" id="RAJ06573.1"/>
    </source>
</evidence>
<keyword evidence="2 5" id="KW-0808">Transferase</keyword>
<proteinExistence type="inferred from homology"/>
<protein>
    <recommendedName>
        <fullName evidence="5">Probable RNA 2'-phosphotransferase</fullName>
        <ecNumber evidence="5">2.7.1.-</ecNumber>
    </recommendedName>
</protein>
<comment type="function">
    <text evidence="4 5">Removes the 2'-phosphate from RNA via an intermediate in which the phosphate is ADP-ribosylated by NAD followed by a presumed transesterification to release the RNA and generate ADP-ribose 1''-2''-cyclic phosphate (APPR&gt;P). May function as an ADP-ribosylase.</text>
</comment>
<dbReference type="HAMAP" id="MF_00299">
    <property type="entry name" value="KptA"/>
    <property type="match status" value="1"/>
</dbReference>
<dbReference type="Proteomes" id="UP000249547">
    <property type="component" value="Unassembled WGS sequence"/>
</dbReference>
<dbReference type="EMBL" id="QLLL01000003">
    <property type="protein sequence ID" value="RAJ06573.1"/>
    <property type="molecule type" value="Genomic_DNA"/>
</dbReference>
<dbReference type="Gene3D" id="1.10.10.970">
    <property type="entry name" value="RNA 2'-phosphotransferase, Tpt1/KptA family, N-terminal domain"/>
    <property type="match status" value="1"/>
</dbReference>
<dbReference type="PANTHER" id="PTHR12684:SF2">
    <property type="entry name" value="TRNA 2'-PHOSPHOTRANSFERASE 1"/>
    <property type="match status" value="1"/>
</dbReference>
<evidence type="ECO:0000256" key="5">
    <source>
        <dbReference type="HAMAP-Rule" id="MF_00299"/>
    </source>
</evidence>
<dbReference type="RefSeq" id="WP_111597182.1">
    <property type="nucleotide sequence ID" value="NZ_QLLL01000003.1"/>
</dbReference>
<dbReference type="InterPro" id="IPR042080">
    <property type="entry name" value="RNA_2'-PTrans_N"/>
</dbReference>
<dbReference type="Gene3D" id="3.20.170.30">
    <property type="match status" value="1"/>
</dbReference>
<reference evidence="6 7" key="1">
    <citation type="submission" date="2018-06" db="EMBL/GenBank/DDBJ databases">
        <title>Genomic Encyclopedia of Archaeal and Bacterial Type Strains, Phase II (KMG-II): from individual species to whole genera.</title>
        <authorList>
            <person name="Goeker M."/>
        </authorList>
    </citation>
    <scope>NUCLEOTIDE SEQUENCE [LARGE SCALE GENOMIC DNA]</scope>
    <source>
        <strain evidence="6 7">DSM 23857</strain>
    </source>
</reference>
<dbReference type="PANTHER" id="PTHR12684">
    <property type="entry name" value="PUTATIVE PHOSPHOTRANSFERASE"/>
    <property type="match status" value="1"/>
</dbReference>
<dbReference type="GO" id="GO:0000215">
    <property type="term" value="F:tRNA 2'-phosphotransferase activity"/>
    <property type="evidence" value="ECO:0007669"/>
    <property type="project" value="TreeGrafter"/>
</dbReference>
<dbReference type="InterPro" id="IPR022928">
    <property type="entry name" value="RNA_2'-PTrans_KptA"/>
</dbReference>
<keyword evidence="7" id="KW-1185">Reference proteome</keyword>
<comment type="similarity">
    <text evidence="1 5">Belongs to the KptA/TPT1 family.</text>
</comment>
<dbReference type="EC" id="2.7.1.-" evidence="5"/>
<dbReference type="SUPFAM" id="SSF56399">
    <property type="entry name" value="ADP-ribosylation"/>
    <property type="match status" value="1"/>
</dbReference>
<dbReference type="NCBIfam" id="NF002014">
    <property type="entry name" value="PRK00819.1-4"/>
    <property type="match status" value="1"/>
</dbReference>
<dbReference type="Pfam" id="PF01885">
    <property type="entry name" value="PTS_2-RNA"/>
    <property type="match status" value="1"/>
</dbReference>
<dbReference type="InterPro" id="IPR042081">
    <property type="entry name" value="RNA_2'-PTrans_C"/>
</dbReference>
<dbReference type="GO" id="GO:0006388">
    <property type="term" value="P:tRNA splicing, via endonucleolytic cleavage and ligation"/>
    <property type="evidence" value="ECO:0007669"/>
    <property type="project" value="UniProtKB-UniRule"/>
</dbReference>
<accession>A0A327QT29</accession>
<comment type="caution">
    <text evidence="6">The sequence shown here is derived from an EMBL/GenBank/DDBJ whole genome shotgun (WGS) entry which is preliminary data.</text>
</comment>
<dbReference type="OrthoDB" id="4537997at2"/>
<keyword evidence="3 5" id="KW-0520">NAD</keyword>
<sequence length="178" mass="19858">MDKNRTKGTSKFLSYILRHNPGAIGLQLDEAGWADVQELLQKSANENPFTFDDLVEIVDTNDKKRFAFNDDKSKIRASQGHSIEIDLQLVPVTPPEFLYHGTVDKFMASIRAQGLIKGNRQHVHLSVDRQTATNVGSRRGAPVVLSIRSGDMFRDGHAFYLSANGVWLTDAVPSTYID</sequence>
<gene>
    <name evidence="5" type="primary">kptA</name>
    <name evidence="6" type="ORF">LX64_01700</name>
</gene>
<organism evidence="6 7">
    <name type="scientific">Chitinophaga skermanii</name>
    <dbReference type="NCBI Taxonomy" id="331697"/>
    <lineage>
        <taxon>Bacteria</taxon>
        <taxon>Pseudomonadati</taxon>
        <taxon>Bacteroidota</taxon>
        <taxon>Chitinophagia</taxon>
        <taxon>Chitinophagales</taxon>
        <taxon>Chitinophagaceae</taxon>
        <taxon>Chitinophaga</taxon>
    </lineage>
</organism>
<dbReference type="AlphaFoldDB" id="A0A327QT29"/>
<evidence type="ECO:0000256" key="4">
    <source>
        <dbReference type="ARBA" id="ARBA00025212"/>
    </source>
</evidence>
<dbReference type="InterPro" id="IPR002745">
    <property type="entry name" value="Ptrans_KptA/Tpt1"/>
</dbReference>